<dbReference type="PRINTS" id="PR00261">
    <property type="entry name" value="LDLRECEPTOR"/>
</dbReference>
<gene>
    <name evidence="19" type="ORF">scyTo_0013367</name>
</gene>
<keyword evidence="11" id="KW-0675">Receptor</keyword>
<dbReference type="EMBL" id="BFAA01006794">
    <property type="protein sequence ID" value="GCB64650.1"/>
    <property type="molecule type" value="Genomic_DNA"/>
</dbReference>
<feature type="disulfide bond" evidence="14">
    <location>
        <begin position="234"/>
        <end position="252"/>
    </location>
</feature>
<evidence type="ECO:0000256" key="4">
    <source>
        <dbReference type="ARBA" id="ARBA00022583"/>
    </source>
</evidence>
<dbReference type="Gene3D" id="2.10.25.10">
    <property type="entry name" value="Laminin"/>
    <property type="match status" value="3"/>
</dbReference>
<evidence type="ECO:0000313" key="19">
    <source>
        <dbReference type="EMBL" id="GCB64650.1"/>
    </source>
</evidence>
<feature type="compositionally biased region" description="Polar residues" evidence="16">
    <location>
        <begin position="767"/>
        <end position="784"/>
    </location>
</feature>
<dbReference type="Pfam" id="PF14670">
    <property type="entry name" value="FXa_inhibition"/>
    <property type="match status" value="2"/>
</dbReference>
<evidence type="ECO:0000259" key="18">
    <source>
        <dbReference type="PROSITE" id="PS50026"/>
    </source>
</evidence>
<dbReference type="InterPro" id="IPR000742">
    <property type="entry name" value="EGF"/>
</dbReference>
<dbReference type="Proteomes" id="UP000288216">
    <property type="component" value="Unassembled WGS sequence"/>
</dbReference>
<evidence type="ECO:0000256" key="7">
    <source>
        <dbReference type="ARBA" id="ARBA00022737"/>
    </source>
</evidence>
<keyword evidence="6 17" id="KW-0732">Signal</keyword>
<keyword evidence="7" id="KW-0677">Repeat</keyword>
<dbReference type="OrthoDB" id="5958943at2759"/>
<feature type="repeat" description="LDL-receptor class B" evidence="15">
    <location>
        <begin position="564"/>
        <end position="608"/>
    </location>
</feature>
<evidence type="ECO:0000256" key="3">
    <source>
        <dbReference type="ARBA" id="ARBA00022536"/>
    </source>
</evidence>
<dbReference type="GO" id="GO:0005509">
    <property type="term" value="F:calcium ion binding"/>
    <property type="evidence" value="ECO:0007669"/>
    <property type="project" value="InterPro"/>
</dbReference>
<feature type="disulfide bond" evidence="14">
    <location>
        <begin position="195"/>
        <end position="213"/>
    </location>
</feature>
<evidence type="ECO:0000256" key="17">
    <source>
        <dbReference type="SAM" id="SignalP"/>
    </source>
</evidence>
<dbReference type="PROSITE" id="PS01187">
    <property type="entry name" value="EGF_CA"/>
    <property type="match status" value="1"/>
</dbReference>
<feature type="disulfide bond" evidence="14">
    <location>
        <begin position="122"/>
        <end position="137"/>
    </location>
</feature>
<feature type="disulfide bond" evidence="14">
    <location>
        <begin position="227"/>
        <end position="239"/>
    </location>
</feature>
<dbReference type="GO" id="GO:0043235">
    <property type="term" value="C:receptor complex"/>
    <property type="evidence" value="ECO:0007669"/>
    <property type="project" value="TreeGrafter"/>
</dbReference>
<feature type="disulfide bond" evidence="14">
    <location>
        <begin position="275"/>
        <end position="293"/>
    </location>
</feature>
<dbReference type="PROSITE" id="PS50026">
    <property type="entry name" value="EGF_3"/>
    <property type="match status" value="1"/>
</dbReference>
<keyword evidence="10 14" id="KW-1015">Disulfide bond</keyword>
<evidence type="ECO:0000256" key="5">
    <source>
        <dbReference type="ARBA" id="ARBA00022692"/>
    </source>
</evidence>
<dbReference type="InterPro" id="IPR018097">
    <property type="entry name" value="EGF_Ca-bd_CS"/>
</dbReference>
<evidence type="ECO:0000256" key="6">
    <source>
        <dbReference type="ARBA" id="ARBA00022729"/>
    </source>
</evidence>
<dbReference type="Pfam" id="PF00058">
    <property type="entry name" value="Ldl_recept_b"/>
    <property type="match status" value="4"/>
</dbReference>
<dbReference type="Pfam" id="PF07645">
    <property type="entry name" value="EGF_CA"/>
    <property type="match status" value="1"/>
</dbReference>
<feature type="disulfide bond" evidence="14">
    <location>
        <begin position="142"/>
        <end position="154"/>
    </location>
</feature>
<dbReference type="InterPro" id="IPR002172">
    <property type="entry name" value="LDrepeatLR_classA_rpt"/>
</dbReference>
<dbReference type="SMART" id="SM00179">
    <property type="entry name" value="EGF_CA"/>
    <property type="match status" value="2"/>
</dbReference>
<dbReference type="GO" id="GO:0016324">
    <property type="term" value="C:apical plasma membrane"/>
    <property type="evidence" value="ECO:0007669"/>
    <property type="project" value="TreeGrafter"/>
</dbReference>
<dbReference type="AlphaFoldDB" id="A0A401NUW7"/>
<dbReference type="PROSITE" id="PS50068">
    <property type="entry name" value="LDLRA_2"/>
    <property type="match status" value="7"/>
</dbReference>
<evidence type="ECO:0000256" key="11">
    <source>
        <dbReference type="ARBA" id="ARBA00023170"/>
    </source>
</evidence>
<feature type="chain" id="PRO_5019508212" description="EGF-like domain-containing protein" evidence="17">
    <location>
        <begin position="19"/>
        <end position="798"/>
    </location>
</feature>
<sequence>MWVHSVTFLLLNLHITKGTRLHCDVGQFQCRNDRCVSLLWHCDGEDDCADNSDEESCPKKTCAATEFICDNGDCIMESWRCDGEEECTDGSDEAAALCNQKTCPPNEFQCGNDKCIAMLFVCDGDDDCGDGTEEQHCDPPTCGSHEFQCNNSICIPELWACDNDPDCTDGSDESVASCGHKAVPASACLATEFQCNNGECIHLNWKCDGGVDCKDKSDEAGCPMVTCQPDQFQCSDGSCIHGSKQCNQVFDCPDHIDELDCVNVTPCKGLHKFLCRSGECINLDKVCDSHRDCKDWSDEPLKECGLNECLNNNGGCSHTCRDLKVGYECECPAGYKLLDTKTCGDINECEDLDRCSQICTNIKGGYKCNCFQGYEMDPMTETCKAVGKGPSVLFTNSHDIRMINLMKKEYTRLVSTLKNVVALDVDVEANRIYWIDLYYKEIYSAPLEKASDPSQHVHLIKSDLQTPEGIAIDWVHKNIYWTDSGTRSISMATADGSKRKTLINTELDKPRAISLDAVRGFMYWSDWGNPAKIEKAGLNGVDRQSLVTDNIEWPNGITLDLLNQRLYWVDSKLHELSSIDLNGGNRKTLLFSEEYLGHPSALTVFEDKIYWTDIEHDSIYCANRLSGRDVTSLANNLYNLHDIVILHELKQPQVVNFCEHGITPNGGCQYLCLSAPQINLHSPKYTCACPDDMKLGQDMRKCSRTGKIPTVPSVTSDNATPMPDADISSTLISANITNTAGTTVLTGIVTGGPHQLFPGSTDADNLIHSNSSSPLSDNQGDSKKLSSTHAIVGIVIPI</sequence>
<dbReference type="Gene3D" id="2.120.10.30">
    <property type="entry name" value="TolB, C-terminal domain"/>
    <property type="match status" value="1"/>
</dbReference>
<comment type="caution">
    <text evidence="13">Lacks conserved residue(s) required for the propagation of feature annotation.</text>
</comment>
<dbReference type="InterPro" id="IPR051221">
    <property type="entry name" value="LDLR-related"/>
</dbReference>
<dbReference type="SUPFAM" id="SSF57184">
    <property type="entry name" value="Growth factor receptor domain"/>
    <property type="match status" value="1"/>
</dbReference>
<feature type="disulfide bond" evidence="14">
    <location>
        <begin position="246"/>
        <end position="261"/>
    </location>
</feature>
<comment type="subcellular location">
    <subcellularLocation>
        <location evidence="1">Cell membrane</location>
        <topology evidence="1">Single-pass type I membrane protein</topology>
    </subcellularLocation>
</comment>
<feature type="disulfide bond" evidence="14">
    <location>
        <begin position="149"/>
        <end position="167"/>
    </location>
</feature>
<feature type="non-terminal residue" evidence="19">
    <location>
        <position position="798"/>
    </location>
</feature>
<dbReference type="InterPro" id="IPR011042">
    <property type="entry name" value="6-blade_b-propeller_TolB-like"/>
</dbReference>
<dbReference type="FunFam" id="4.10.400.10:FF:000034">
    <property type="entry name" value="Low-density lipoprotein receptor-related protein 2"/>
    <property type="match status" value="1"/>
</dbReference>
<keyword evidence="8" id="KW-1133">Transmembrane helix</keyword>
<evidence type="ECO:0000256" key="10">
    <source>
        <dbReference type="ARBA" id="ARBA00023157"/>
    </source>
</evidence>
<dbReference type="SUPFAM" id="SSF63825">
    <property type="entry name" value="YWTD domain"/>
    <property type="match status" value="1"/>
</dbReference>
<feature type="repeat" description="LDL-receptor class B" evidence="15">
    <location>
        <begin position="477"/>
        <end position="519"/>
    </location>
</feature>
<feature type="disulfide bond" evidence="14">
    <location>
        <begin position="188"/>
        <end position="200"/>
    </location>
</feature>
<dbReference type="Gene3D" id="4.10.400.10">
    <property type="entry name" value="Low-density Lipoprotein Receptor"/>
    <property type="match status" value="7"/>
</dbReference>
<dbReference type="PROSITE" id="PS01186">
    <property type="entry name" value="EGF_2"/>
    <property type="match status" value="2"/>
</dbReference>
<dbReference type="STRING" id="75743.A0A401NUW7"/>
<evidence type="ECO:0000256" key="14">
    <source>
        <dbReference type="PROSITE-ProRule" id="PRU00124"/>
    </source>
</evidence>
<dbReference type="SMART" id="SM00135">
    <property type="entry name" value="LY"/>
    <property type="match status" value="5"/>
</dbReference>
<feature type="repeat" description="LDL-receptor class B" evidence="15">
    <location>
        <begin position="430"/>
        <end position="476"/>
    </location>
</feature>
<dbReference type="PANTHER" id="PTHR22722">
    <property type="entry name" value="LOW-DENSITY LIPOPROTEIN RECEPTOR-RELATED PROTEIN 2-RELATED"/>
    <property type="match status" value="1"/>
</dbReference>
<dbReference type="GO" id="GO:0042562">
    <property type="term" value="F:hormone binding"/>
    <property type="evidence" value="ECO:0007669"/>
    <property type="project" value="TreeGrafter"/>
</dbReference>
<evidence type="ECO:0000313" key="20">
    <source>
        <dbReference type="Proteomes" id="UP000288216"/>
    </source>
</evidence>
<dbReference type="OMA" id="CESPTKF"/>
<dbReference type="PANTHER" id="PTHR22722:SF15">
    <property type="entry name" value="LOW-DENSITY LIPOPROTEIN RECEPTOR-RELATED"/>
    <property type="match status" value="1"/>
</dbReference>
<evidence type="ECO:0000256" key="8">
    <source>
        <dbReference type="ARBA" id="ARBA00022989"/>
    </source>
</evidence>
<keyword evidence="9" id="KW-0472">Membrane</keyword>
<dbReference type="FunFam" id="4.10.400.10:FF:000116">
    <property type="entry name" value="Low-density lipoprotein receptor"/>
    <property type="match status" value="1"/>
</dbReference>
<keyword evidence="20" id="KW-1185">Reference proteome</keyword>
<keyword evidence="4" id="KW-0254">Endocytosis</keyword>
<proteinExistence type="predicted"/>
<feature type="disulfide bond" evidence="14">
    <location>
        <begin position="207"/>
        <end position="222"/>
    </location>
</feature>
<dbReference type="PROSITE" id="PS01209">
    <property type="entry name" value="LDLRA_1"/>
    <property type="match status" value="4"/>
</dbReference>
<feature type="disulfide bond" evidence="14">
    <location>
        <begin position="103"/>
        <end position="115"/>
    </location>
</feature>
<dbReference type="InterPro" id="IPR009030">
    <property type="entry name" value="Growth_fac_rcpt_cys_sf"/>
</dbReference>
<evidence type="ECO:0000256" key="16">
    <source>
        <dbReference type="SAM" id="MobiDB-lite"/>
    </source>
</evidence>
<dbReference type="Pfam" id="PF00057">
    <property type="entry name" value="Ldl_recept_a"/>
    <property type="match status" value="7"/>
</dbReference>
<accession>A0A401NUW7</accession>
<keyword evidence="5" id="KW-0812">Transmembrane</keyword>
<dbReference type="InterPro" id="IPR000152">
    <property type="entry name" value="EGF-type_Asp/Asn_hydroxyl_site"/>
</dbReference>
<dbReference type="PROSITE" id="PS51120">
    <property type="entry name" value="LDLRB"/>
    <property type="match status" value="4"/>
</dbReference>
<dbReference type="InterPro" id="IPR001881">
    <property type="entry name" value="EGF-like_Ca-bd_dom"/>
</dbReference>
<name>A0A401NUW7_SCYTO</name>
<protein>
    <recommendedName>
        <fullName evidence="18">EGF-like domain-containing protein</fullName>
    </recommendedName>
</protein>
<keyword evidence="3 13" id="KW-0245">EGF-like domain</keyword>
<feature type="region of interest" description="Disordered" evidence="16">
    <location>
        <begin position="759"/>
        <end position="784"/>
    </location>
</feature>
<feature type="disulfide bond" evidence="14">
    <location>
        <begin position="62"/>
        <end position="74"/>
    </location>
</feature>
<feature type="disulfide bond" evidence="14">
    <location>
        <begin position="30"/>
        <end position="48"/>
    </location>
</feature>
<feature type="disulfide bond" evidence="14">
    <location>
        <begin position="69"/>
        <end position="87"/>
    </location>
</feature>
<organism evidence="19 20">
    <name type="scientific">Scyliorhinus torazame</name>
    <name type="common">Cloudy catshark</name>
    <name type="synonym">Catulus torazame</name>
    <dbReference type="NCBI Taxonomy" id="75743"/>
    <lineage>
        <taxon>Eukaryota</taxon>
        <taxon>Metazoa</taxon>
        <taxon>Chordata</taxon>
        <taxon>Craniata</taxon>
        <taxon>Vertebrata</taxon>
        <taxon>Chondrichthyes</taxon>
        <taxon>Elasmobranchii</taxon>
        <taxon>Galeomorphii</taxon>
        <taxon>Galeoidea</taxon>
        <taxon>Carcharhiniformes</taxon>
        <taxon>Scyliorhinidae</taxon>
        <taxon>Scyliorhinus</taxon>
    </lineage>
</organism>
<dbReference type="SUPFAM" id="SSF57424">
    <property type="entry name" value="LDL receptor-like module"/>
    <property type="match status" value="7"/>
</dbReference>
<dbReference type="FunFam" id="2.120.10.30:FF:000002">
    <property type="entry name" value="low-density lipoprotein receptor isoform X1"/>
    <property type="match status" value="1"/>
</dbReference>
<keyword evidence="12" id="KW-0325">Glycoprotein</keyword>
<dbReference type="GO" id="GO:0006898">
    <property type="term" value="P:receptor-mediated endocytosis"/>
    <property type="evidence" value="ECO:0007669"/>
    <property type="project" value="TreeGrafter"/>
</dbReference>
<dbReference type="FunFam" id="2.10.25.10:FF:000009">
    <property type="entry name" value="Low-density lipoprotein receptor isoform 1"/>
    <property type="match status" value="1"/>
</dbReference>
<evidence type="ECO:0000256" key="12">
    <source>
        <dbReference type="ARBA" id="ARBA00023180"/>
    </source>
</evidence>
<dbReference type="CDD" id="cd00054">
    <property type="entry name" value="EGF_CA"/>
    <property type="match status" value="2"/>
</dbReference>
<evidence type="ECO:0000256" key="13">
    <source>
        <dbReference type="PROSITE-ProRule" id="PRU00076"/>
    </source>
</evidence>
<evidence type="ECO:0000256" key="1">
    <source>
        <dbReference type="ARBA" id="ARBA00004251"/>
    </source>
</evidence>
<dbReference type="FunFam" id="2.10.25.10:FF:000052">
    <property type="entry name" value="low-density lipoprotein receptor isoform X1"/>
    <property type="match status" value="1"/>
</dbReference>
<evidence type="ECO:0000256" key="15">
    <source>
        <dbReference type="PROSITE-ProRule" id="PRU00461"/>
    </source>
</evidence>
<comment type="caution">
    <text evidence="19">The sequence shown here is derived from an EMBL/GenBank/DDBJ whole genome shotgun (WGS) entry which is preliminary data.</text>
</comment>
<keyword evidence="2" id="KW-1003">Cell membrane</keyword>
<feature type="repeat" description="LDL-receptor class B" evidence="15">
    <location>
        <begin position="520"/>
        <end position="563"/>
    </location>
</feature>
<dbReference type="PROSITE" id="PS00010">
    <property type="entry name" value="ASX_HYDROXYL"/>
    <property type="match status" value="2"/>
</dbReference>
<feature type="domain" description="EGF-like" evidence="18">
    <location>
        <begin position="305"/>
        <end position="344"/>
    </location>
</feature>
<dbReference type="SMART" id="SM00181">
    <property type="entry name" value="EGF"/>
    <property type="match status" value="4"/>
</dbReference>
<dbReference type="InterPro" id="IPR036055">
    <property type="entry name" value="LDL_receptor-like_sf"/>
</dbReference>
<evidence type="ECO:0000256" key="2">
    <source>
        <dbReference type="ARBA" id="ARBA00022475"/>
    </source>
</evidence>
<feature type="disulfide bond" evidence="14">
    <location>
        <begin position="42"/>
        <end position="57"/>
    </location>
</feature>
<reference evidence="19 20" key="1">
    <citation type="journal article" date="2018" name="Nat. Ecol. Evol.">
        <title>Shark genomes provide insights into elasmobranch evolution and the origin of vertebrates.</title>
        <authorList>
            <person name="Hara Y"/>
            <person name="Yamaguchi K"/>
            <person name="Onimaru K"/>
            <person name="Kadota M"/>
            <person name="Koyanagi M"/>
            <person name="Keeley SD"/>
            <person name="Tatsumi K"/>
            <person name="Tanaka K"/>
            <person name="Motone F"/>
            <person name="Kageyama Y"/>
            <person name="Nozu R"/>
            <person name="Adachi N"/>
            <person name="Nishimura O"/>
            <person name="Nakagawa R"/>
            <person name="Tanegashima C"/>
            <person name="Kiyatake I"/>
            <person name="Matsumoto R"/>
            <person name="Murakumo K"/>
            <person name="Nishida K"/>
            <person name="Terakita A"/>
            <person name="Kuratani S"/>
            <person name="Sato K"/>
            <person name="Hyodo S Kuraku.S."/>
        </authorList>
    </citation>
    <scope>NUCLEOTIDE SEQUENCE [LARGE SCALE GENOMIC DNA]</scope>
</reference>
<dbReference type="InterPro" id="IPR049883">
    <property type="entry name" value="NOTCH1_EGF-like"/>
</dbReference>
<feature type="signal peptide" evidence="17">
    <location>
        <begin position="1"/>
        <end position="18"/>
    </location>
</feature>
<dbReference type="InterPro" id="IPR023415">
    <property type="entry name" value="LDLR_class-A_CS"/>
</dbReference>
<feature type="disulfide bond" evidence="14">
    <location>
        <begin position="23"/>
        <end position="35"/>
    </location>
</feature>
<dbReference type="SMART" id="SM00192">
    <property type="entry name" value="LDLa"/>
    <property type="match status" value="7"/>
</dbReference>
<feature type="disulfide bond" evidence="14">
    <location>
        <begin position="110"/>
        <end position="128"/>
    </location>
</feature>
<evidence type="ECO:0000256" key="9">
    <source>
        <dbReference type="ARBA" id="ARBA00023136"/>
    </source>
</evidence>
<dbReference type="InterPro" id="IPR000033">
    <property type="entry name" value="LDLR_classB_rpt"/>
</dbReference>
<dbReference type="CDD" id="cd00112">
    <property type="entry name" value="LDLa"/>
    <property type="match status" value="6"/>
</dbReference>